<dbReference type="Pfam" id="PF19821">
    <property type="entry name" value="Phage_capsid_2"/>
    <property type="match status" value="1"/>
</dbReference>
<sequence length="293" mass="32045">MSQNIAAWFTEKIKDQVTVSYQAHGGMLDNTMMSGDVVANTVKFPIIGRTEVYKLTGAIERVPAGGPGLSTVQMTFDDFEASDFWRTQDAYKAGPNEQAALATILVNAVRRKRDTIKLDALAAFVAAGGNGTKTIGDGTTRIDILDLEQARAEMAGAAVDDEVYCGLPAMWFSQLKFYKEFADSHWVGLDDAPFSKQQRMKTRTYSGVNYIELPDEYFTGKDGTSLYAYMWAKNAMGAETPWNQETPDITKQPLLQGSPYLVKTGLGGAAIGIQGLAVKRLDFLKITKPARPA</sequence>
<comment type="caution">
    <text evidence="1">The sequence shown here is derived from an EMBL/GenBank/DDBJ whole genome shotgun (WGS) entry which is preliminary data.</text>
</comment>
<gene>
    <name evidence="1" type="ORF">D3242_24770</name>
</gene>
<evidence type="ECO:0000313" key="2">
    <source>
        <dbReference type="Proteomes" id="UP000275530"/>
    </source>
</evidence>
<dbReference type="RefSeq" id="WP_064985560.1">
    <property type="nucleotide sequence ID" value="NZ_CP033507.1"/>
</dbReference>
<reference evidence="1 2" key="1">
    <citation type="submission" date="2018-09" db="EMBL/GenBank/DDBJ databases">
        <title>Mesorhizobium carmichaelinearum sp. nov. isolated from Carmichaelinea spp. root nodules in New Zealand.</title>
        <authorList>
            <person name="De Meyer S.E."/>
        </authorList>
    </citation>
    <scope>NUCLEOTIDE SEQUENCE [LARGE SCALE GENOMIC DNA]</scope>
    <source>
        <strain evidence="1 2">LMG 28313</strain>
    </source>
</reference>
<accession>A0A6M7TIN7</accession>
<evidence type="ECO:0000313" key="1">
    <source>
        <dbReference type="EMBL" id="RJT30589.1"/>
    </source>
</evidence>
<organism evidence="1 2">
    <name type="scientific">Mesorhizobium jarvisii</name>
    <dbReference type="NCBI Taxonomy" id="1777867"/>
    <lineage>
        <taxon>Bacteria</taxon>
        <taxon>Pseudomonadati</taxon>
        <taxon>Pseudomonadota</taxon>
        <taxon>Alphaproteobacteria</taxon>
        <taxon>Hyphomicrobiales</taxon>
        <taxon>Phyllobacteriaceae</taxon>
        <taxon>Mesorhizobium</taxon>
    </lineage>
</organism>
<dbReference type="InterPro" id="IPR045565">
    <property type="entry name" value="Phage_capsid_2"/>
</dbReference>
<keyword evidence="2" id="KW-1185">Reference proteome</keyword>
<protein>
    <submittedName>
        <fullName evidence="1">Uncharacterized protein</fullName>
    </submittedName>
</protein>
<dbReference type="AlphaFoldDB" id="A0A6M7TIN7"/>
<name>A0A6M7TIN7_9HYPH</name>
<dbReference type="Proteomes" id="UP000275530">
    <property type="component" value="Unassembled WGS sequence"/>
</dbReference>
<proteinExistence type="predicted"/>
<dbReference type="EMBL" id="QZXA01000010">
    <property type="protein sequence ID" value="RJT30589.1"/>
    <property type="molecule type" value="Genomic_DNA"/>
</dbReference>